<name>A0A7S1QX05_NEODS</name>
<evidence type="ECO:0000256" key="1">
    <source>
        <dbReference type="SAM" id="MobiDB-lite"/>
    </source>
</evidence>
<evidence type="ECO:0008006" key="3">
    <source>
        <dbReference type="Google" id="ProtNLM"/>
    </source>
</evidence>
<organism evidence="2">
    <name type="scientific">Neobodo designis</name>
    <name type="common">Flagellated protozoan</name>
    <name type="synonym">Bodo designis</name>
    <dbReference type="NCBI Taxonomy" id="312471"/>
    <lineage>
        <taxon>Eukaryota</taxon>
        <taxon>Discoba</taxon>
        <taxon>Euglenozoa</taxon>
        <taxon>Kinetoplastea</taxon>
        <taxon>Metakinetoplastina</taxon>
        <taxon>Neobodonida</taxon>
        <taxon>Neobodo</taxon>
    </lineage>
</organism>
<protein>
    <recommendedName>
        <fullName evidence="3">CCHC-type domain-containing protein</fullName>
    </recommendedName>
</protein>
<dbReference type="InterPro" id="IPR036875">
    <property type="entry name" value="Znf_CCHC_sf"/>
</dbReference>
<dbReference type="SUPFAM" id="SSF57756">
    <property type="entry name" value="Retrovirus zinc finger-like domains"/>
    <property type="match status" value="1"/>
</dbReference>
<dbReference type="Pfam" id="PF13917">
    <property type="entry name" value="zf-CCHC_3"/>
    <property type="match status" value="1"/>
</dbReference>
<feature type="compositionally biased region" description="Low complexity" evidence="1">
    <location>
        <begin position="150"/>
        <end position="165"/>
    </location>
</feature>
<sequence>MSYGAQGPPKGYSNPRGVTGTGGPRQCQKCNSKAHWSYECPGPNAAGAGSTGYVSRPSRTQLLRQGMKTAPVRAVPVAPTPREAFEAELKERAALLEAELRADAGLPPAGETHEAAPEGVDAGCKAGPWDAQAGSAIKSEPKPADDDAGDGVAPSPTAAPQAAPACEEMADGPVSERPPSAPRLKSHRAESVRSATQAESPHGGSNRKSGDGDGPLDQL</sequence>
<feature type="region of interest" description="Disordered" evidence="1">
    <location>
        <begin position="101"/>
        <end position="219"/>
    </location>
</feature>
<gene>
    <name evidence="2" type="ORF">NDES1114_LOCUS32469</name>
</gene>
<dbReference type="EMBL" id="HBGF01048586">
    <property type="protein sequence ID" value="CAD9150336.1"/>
    <property type="molecule type" value="Transcribed_RNA"/>
</dbReference>
<dbReference type="GO" id="GO:0008270">
    <property type="term" value="F:zinc ion binding"/>
    <property type="evidence" value="ECO:0007669"/>
    <property type="project" value="InterPro"/>
</dbReference>
<feature type="region of interest" description="Disordered" evidence="1">
    <location>
        <begin position="1"/>
        <end position="28"/>
    </location>
</feature>
<proteinExistence type="predicted"/>
<evidence type="ECO:0000313" key="2">
    <source>
        <dbReference type="EMBL" id="CAD9150336.1"/>
    </source>
</evidence>
<reference evidence="2" key="1">
    <citation type="submission" date="2021-01" db="EMBL/GenBank/DDBJ databases">
        <authorList>
            <person name="Corre E."/>
            <person name="Pelletier E."/>
            <person name="Niang G."/>
            <person name="Scheremetjew M."/>
            <person name="Finn R."/>
            <person name="Kale V."/>
            <person name="Holt S."/>
            <person name="Cochrane G."/>
            <person name="Meng A."/>
            <person name="Brown T."/>
            <person name="Cohen L."/>
        </authorList>
    </citation>
    <scope>NUCLEOTIDE SEQUENCE</scope>
    <source>
        <strain evidence="2">CCAP 1951/1</strain>
    </source>
</reference>
<dbReference type="AlphaFoldDB" id="A0A7S1QX05"/>
<accession>A0A7S1QX05</accession>
<dbReference type="GO" id="GO:0003676">
    <property type="term" value="F:nucleic acid binding"/>
    <property type="evidence" value="ECO:0007669"/>
    <property type="project" value="InterPro"/>
</dbReference>